<sequence>MTDWLLPLVPTYGALLLGVAIFLSCFAVPIPASIMLLAAGGFVAVGDLGLVPVAGAAALGLVAGNEAVYWLGRGGGGRLAGYFSRRSRHVARASALLARRGGPFLFLSRWLFSPLGPYVTFAAGAARQPWAVWCAWGRAGELIWLALYLGLGYVFADSLEQASDMAFNVLLLLGSLAVTLFLGIRLFGARQRRRRRRLPDARETAPEGPDA</sequence>
<dbReference type="AlphaFoldDB" id="A0A6B2JTC4"/>
<evidence type="ECO:0000259" key="7">
    <source>
        <dbReference type="Pfam" id="PF09335"/>
    </source>
</evidence>
<protein>
    <recommendedName>
        <fullName evidence="7">VTT domain-containing protein</fullName>
    </recommendedName>
</protein>
<evidence type="ECO:0000313" key="8">
    <source>
        <dbReference type="EMBL" id="NDV01807.1"/>
    </source>
</evidence>
<evidence type="ECO:0000256" key="2">
    <source>
        <dbReference type="ARBA" id="ARBA00022475"/>
    </source>
</evidence>
<gene>
    <name evidence="8" type="ORF">GZA08_12605</name>
</gene>
<keyword evidence="5 6" id="KW-0472">Membrane</keyword>
<feature type="transmembrane region" description="Helical" evidence="6">
    <location>
        <begin position="12"/>
        <end position="30"/>
    </location>
</feature>
<feature type="transmembrane region" description="Helical" evidence="6">
    <location>
        <begin position="135"/>
        <end position="155"/>
    </location>
</feature>
<dbReference type="Pfam" id="PF09335">
    <property type="entry name" value="VTT_dom"/>
    <property type="match status" value="1"/>
</dbReference>
<keyword evidence="2" id="KW-1003">Cell membrane</keyword>
<accession>A0A6B2JTC4</accession>
<organism evidence="8 9">
    <name type="scientific">Pseudoroseicyclus tamaricis</name>
    <dbReference type="NCBI Taxonomy" id="2705421"/>
    <lineage>
        <taxon>Bacteria</taxon>
        <taxon>Pseudomonadati</taxon>
        <taxon>Pseudomonadota</taxon>
        <taxon>Alphaproteobacteria</taxon>
        <taxon>Rhodobacterales</taxon>
        <taxon>Paracoccaceae</taxon>
        <taxon>Pseudoroseicyclus</taxon>
    </lineage>
</organism>
<reference evidence="8 9" key="1">
    <citation type="submission" date="2020-02" db="EMBL/GenBank/DDBJ databases">
        <title>Pseudoroseicyclus tamarix, sp. nov., isolated from offshore sediment of a Tamarix chinensis forest.</title>
        <authorList>
            <person name="Gai Y."/>
        </authorList>
    </citation>
    <scope>NUCLEOTIDE SEQUENCE [LARGE SCALE GENOMIC DNA]</scope>
    <source>
        <strain evidence="8 9">CLL3-39</strain>
    </source>
</reference>
<keyword evidence="3 6" id="KW-0812">Transmembrane</keyword>
<proteinExistence type="predicted"/>
<keyword evidence="9" id="KW-1185">Reference proteome</keyword>
<evidence type="ECO:0000256" key="3">
    <source>
        <dbReference type="ARBA" id="ARBA00022692"/>
    </source>
</evidence>
<comment type="subcellular location">
    <subcellularLocation>
        <location evidence="1">Cell membrane</location>
        <topology evidence="1">Multi-pass membrane protein</topology>
    </subcellularLocation>
</comment>
<comment type="caution">
    <text evidence="8">The sequence shown here is derived from an EMBL/GenBank/DDBJ whole genome shotgun (WGS) entry which is preliminary data.</text>
</comment>
<dbReference type="Proteomes" id="UP000474757">
    <property type="component" value="Unassembled WGS sequence"/>
</dbReference>
<dbReference type="InterPro" id="IPR032816">
    <property type="entry name" value="VTT_dom"/>
</dbReference>
<evidence type="ECO:0000256" key="1">
    <source>
        <dbReference type="ARBA" id="ARBA00004651"/>
    </source>
</evidence>
<name>A0A6B2JTC4_9RHOB</name>
<feature type="transmembrane region" description="Helical" evidence="6">
    <location>
        <begin position="167"/>
        <end position="187"/>
    </location>
</feature>
<evidence type="ECO:0000256" key="5">
    <source>
        <dbReference type="ARBA" id="ARBA00023136"/>
    </source>
</evidence>
<evidence type="ECO:0000256" key="6">
    <source>
        <dbReference type="SAM" id="Phobius"/>
    </source>
</evidence>
<dbReference type="InterPro" id="IPR051311">
    <property type="entry name" value="DedA_domain"/>
</dbReference>
<evidence type="ECO:0000256" key="4">
    <source>
        <dbReference type="ARBA" id="ARBA00022989"/>
    </source>
</evidence>
<dbReference type="EMBL" id="JAAGAB010000003">
    <property type="protein sequence ID" value="NDV01807.1"/>
    <property type="molecule type" value="Genomic_DNA"/>
</dbReference>
<feature type="transmembrane region" description="Helical" evidence="6">
    <location>
        <begin position="37"/>
        <end position="63"/>
    </location>
</feature>
<dbReference type="GO" id="GO:0005886">
    <property type="term" value="C:plasma membrane"/>
    <property type="evidence" value="ECO:0007669"/>
    <property type="project" value="UniProtKB-SubCell"/>
</dbReference>
<evidence type="ECO:0000313" key="9">
    <source>
        <dbReference type="Proteomes" id="UP000474757"/>
    </source>
</evidence>
<dbReference type="PANTHER" id="PTHR42709:SF6">
    <property type="entry name" value="UNDECAPRENYL PHOSPHATE TRANSPORTER A"/>
    <property type="match status" value="1"/>
</dbReference>
<keyword evidence="4 6" id="KW-1133">Transmembrane helix</keyword>
<dbReference type="PANTHER" id="PTHR42709">
    <property type="entry name" value="ALKALINE PHOSPHATASE LIKE PROTEIN"/>
    <property type="match status" value="1"/>
</dbReference>
<dbReference type="RefSeq" id="WP_163894193.1">
    <property type="nucleotide sequence ID" value="NZ_JAAFYS010000003.1"/>
</dbReference>
<feature type="domain" description="VTT" evidence="7">
    <location>
        <begin position="30"/>
        <end position="153"/>
    </location>
</feature>